<protein>
    <submittedName>
        <fullName evidence="2">Uncharacterized protein</fullName>
    </submittedName>
</protein>
<gene>
    <name evidence="2" type="ORF">MELLADRAFT_112624</name>
</gene>
<feature type="compositionally biased region" description="Polar residues" evidence="1">
    <location>
        <begin position="133"/>
        <end position="147"/>
    </location>
</feature>
<name>F4S728_MELLP</name>
<dbReference type="KEGG" id="mlr:MELLADRAFT_112624"/>
<dbReference type="Proteomes" id="UP000001072">
    <property type="component" value="Unassembled WGS sequence"/>
</dbReference>
<dbReference type="VEuPathDB" id="FungiDB:MELLADRAFT_112624"/>
<evidence type="ECO:0000256" key="1">
    <source>
        <dbReference type="SAM" id="MobiDB-lite"/>
    </source>
</evidence>
<reference evidence="3" key="1">
    <citation type="journal article" date="2011" name="Proc. Natl. Acad. Sci. U.S.A.">
        <title>Obligate biotrophy features unraveled by the genomic analysis of rust fungi.</title>
        <authorList>
            <person name="Duplessis S."/>
            <person name="Cuomo C.A."/>
            <person name="Lin Y.-C."/>
            <person name="Aerts A."/>
            <person name="Tisserant E."/>
            <person name="Veneault-Fourrey C."/>
            <person name="Joly D.L."/>
            <person name="Hacquard S."/>
            <person name="Amselem J."/>
            <person name="Cantarel B.L."/>
            <person name="Chiu R."/>
            <person name="Coutinho P.M."/>
            <person name="Feau N."/>
            <person name="Field M."/>
            <person name="Frey P."/>
            <person name="Gelhaye E."/>
            <person name="Goldberg J."/>
            <person name="Grabherr M.G."/>
            <person name="Kodira C.D."/>
            <person name="Kohler A."/>
            <person name="Kuees U."/>
            <person name="Lindquist E.A."/>
            <person name="Lucas S.M."/>
            <person name="Mago R."/>
            <person name="Mauceli E."/>
            <person name="Morin E."/>
            <person name="Murat C."/>
            <person name="Pangilinan J.L."/>
            <person name="Park R."/>
            <person name="Pearson M."/>
            <person name="Quesneville H."/>
            <person name="Rouhier N."/>
            <person name="Sakthikumar S."/>
            <person name="Salamov A.A."/>
            <person name="Schmutz J."/>
            <person name="Selles B."/>
            <person name="Shapiro H."/>
            <person name="Tanguay P."/>
            <person name="Tuskan G.A."/>
            <person name="Henrissat B."/>
            <person name="Van de Peer Y."/>
            <person name="Rouze P."/>
            <person name="Ellis J.G."/>
            <person name="Dodds P.N."/>
            <person name="Schein J.E."/>
            <person name="Zhong S."/>
            <person name="Hamelin R.C."/>
            <person name="Grigoriev I.V."/>
            <person name="Szabo L.J."/>
            <person name="Martin F."/>
        </authorList>
    </citation>
    <scope>NUCLEOTIDE SEQUENCE [LARGE SCALE GENOMIC DNA]</scope>
    <source>
        <strain evidence="3">98AG31 / pathotype 3-4-7</strain>
    </source>
</reference>
<dbReference type="HOGENOM" id="CLU_594577_0_0_1"/>
<evidence type="ECO:0000313" key="3">
    <source>
        <dbReference type="Proteomes" id="UP000001072"/>
    </source>
</evidence>
<keyword evidence="3" id="KW-1185">Reference proteome</keyword>
<dbReference type="InParanoid" id="F4S728"/>
<proteinExistence type="predicted"/>
<accession>F4S728</accession>
<dbReference type="AlphaFoldDB" id="F4S728"/>
<evidence type="ECO:0000313" key="2">
    <source>
        <dbReference type="EMBL" id="EGF99583.1"/>
    </source>
</evidence>
<dbReference type="GeneID" id="18924744"/>
<dbReference type="EMBL" id="GL883157">
    <property type="protein sequence ID" value="EGF99583.1"/>
    <property type="molecule type" value="Genomic_DNA"/>
</dbReference>
<organism evidence="3">
    <name type="scientific">Melampsora larici-populina (strain 98AG31 / pathotype 3-4-7)</name>
    <name type="common">Poplar leaf rust fungus</name>
    <dbReference type="NCBI Taxonomy" id="747676"/>
    <lineage>
        <taxon>Eukaryota</taxon>
        <taxon>Fungi</taxon>
        <taxon>Dikarya</taxon>
        <taxon>Basidiomycota</taxon>
        <taxon>Pucciniomycotina</taxon>
        <taxon>Pucciniomycetes</taxon>
        <taxon>Pucciniales</taxon>
        <taxon>Melampsoraceae</taxon>
        <taxon>Melampsora</taxon>
    </lineage>
</organism>
<feature type="region of interest" description="Disordered" evidence="1">
    <location>
        <begin position="98"/>
        <end position="196"/>
    </location>
</feature>
<sequence length="460" mass="50815">MSHDVPNIFNQIDAILTDYQAADGSNNLSMEDLRDLFAEIVPRDDPFFVFHFSTMARFAIGLDFYAGRAFHGTGEGDINDNRSLPVFILPASSDPPPQVPWHYVPKDRPALRSHSGLPPPPVVPGLPLFTPSGLHSQHPSRASQQRNLSPRRLSSISRRRDPLPSPVPGPSRTAQENGKAPPPRFEPYPALAMGSTGNPRLGAHLIGNRGLTSAGTPNFRAPSVRNSSQNPPIVQGSSHTAAENRLQDSGNFYHCPQPSHQHQEVPTISKSFNPNATIKFDTSAPAASRIYPFDVELPEVANAEFSTTALKVREIALFYQSCIKDSCANHNGSKNKPVDFPPTLVRTLLEYSYIDLAQLNAEQAVCGISRTQRIDDSDSHKNWQFTSCPQQTPIPVNTIASFQDLINTIKLAYMAVFFPAVDSIQDYFDNIIELTKSRRANIALQNIMDYDKACRLEFAC</sequence>
<dbReference type="RefSeq" id="XP_007417191.1">
    <property type="nucleotide sequence ID" value="XM_007417129.1"/>
</dbReference>